<evidence type="ECO:0000313" key="2">
    <source>
        <dbReference type="EMBL" id="KKR54435.1"/>
    </source>
</evidence>
<gene>
    <name evidence="2" type="ORF">UT93_C0038G0009</name>
</gene>
<dbReference type="Proteomes" id="UP000034627">
    <property type="component" value="Unassembled WGS sequence"/>
</dbReference>
<dbReference type="AlphaFoldDB" id="A0A0G0U4N0"/>
<evidence type="ECO:0000256" key="1">
    <source>
        <dbReference type="SAM" id="Phobius"/>
    </source>
</evidence>
<name>A0A0G0U4N0_9BACT</name>
<organism evidence="2 3">
    <name type="scientific">Candidatus Woesebacteria bacterium GW2011_GWF1_40_24</name>
    <dbReference type="NCBI Taxonomy" id="1618601"/>
    <lineage>
        <taxon>Bacteria</taxon>
        <taxon>Candidatus Woeseibacteriota</taxon>
    </lineage>
</organism>
<sequence>MVSLFGGLLLGVLDGIINANPYAQKLFDVYKPISKTSVNIILGFGIDIFYGFVMAGLFLLLYKSLPGSTGLVKGITFGLITSFFSVLMHVFSQLMMFKVPLGTLVYVFLTGLFEMLVIGIIFGLTLK</sequence>
<comment type="caution">
    <text evidence="2">The sequence shown here is derived from an EMBL/GenBank/DDBJ whole genome shotgun (WGS) entry which is preliminary data.</text>
</comment>
<feature type="transmembrane region" description="Helical" evidence="1">
    <location>
        <begin position="104"/>
        <end position="126"/>
    </location>
</feature>
<evidence type="ECO:0000313" key="3">
    <source>
        <dbReference type="Proteomes" id="UP000034627"/>
    </source>
</evidence>
<proteinExistence type="predicted"/>
<feature type="transmembrane region" description="Helical" evidence="1">
    <location>
        <begin position="38"/>
        <end position="62"/>
    </location>
</feature>
<dbReference type="EMBL" id="LBYR01000038">
    <property type="protein sequence ID" value="KKR54435.1"/>
    <property type="molecule type" value="Genomic_DNA"/>
</dbReference>
<protein>
    <submittedName>
        <fullName evidence="2">Uncharacterized protein</fullName>
    </submittedName>
</protein>
<keyword evidence="1" id="KW-0472">Membrane</keyword>
<keyword evidence="1" id="KW-0812">Transmembrane</keyword>
<accession>A0A0G0U4N0</accession>
<reference evidence="2 3" key="1">
    <citation type="journal article" date="2015" name="Nature">
        <title>rRNA introns, odd ribosomes, and small enigmatic genomes across a large radiation of phyla.</title>
        <authorList>
            <person name="Brown C.T."/>
            <person name="Hug L.A."/>
            <person name="Thomas B.C."/>
            <person name="Sharon I."/>
            <person name="Castelle C.J."/>
            <person name="Singh A."/>
            <person name="Wilkins M.J."/>
            <person name="Williams K.H."/>
            <person name="Banfield J.F."/>
        </authorList>
    </citation>
    <scope>NUCLEOTIDE SEQUENCE [LARGE SCALE GENOMIC DNA]</scope>
</reference>
<keyword evidence="1" id="KW-1133">Transmembrane helix</keyword>
<feature type="transmembrane region" description="Helical" evidence="1">
    <location>
        <begin position="74"/>
        <end position="92"/>
    </location>
</feature>